<name>A0AAN8XJC5_HALRR</name>
<dbReference type="Proteomes" id="UP001381693">
    <property type="component" value="Unassembled WGS sequence"/>
</dbReference>
<comment type="caution">
    <text evidence="1">The sequence shown here is derived from an EMBL/GenBank/DDBJ whole genome shotgun (WGS) entry which is preliminary data.</text>
</comment>
<dbReference type="EMBL" id="JAXCGZ010002045">
    <property type="protein sequence ID" value="KAK7084572.1"/>
    <property type="molecule type" value="Genomic_DNA"/>
</dbReference>
<protein>
    <submittedName>
        <fullName evidence="1">Uncharacterized protein</fullName>
    </submittedName>
</protein>
<reference evidence="1 2" key="1">
    <citation type="submission" date="2023-11" db="EMBL/GenBank/DDBJ databases">
        <title>Halocaridina rubra genome assembly.</title>
        <authorList>
            <person name="Smith C."/>
        </authorList>
    </citation>
    <scope>NUCLEOTIDE SEQUENCE [LARGE SCALE GENOMIC DNA]</scope>
    <source>
        <strain evidence="1">EP-1</strain>
        <tissue evidence="1">Whole</tissue>
    </source>
</reference>
<organism evidence="1 2">
    <name type="scientific">Halocaridina rubra</name>
    <name type="common">Hawaiian red shrimp</name>
    <dbReference type="NCBI Taxonomy" id="373956"/>
    <lineage>
        <taxon>Eukaryota</taxon>
        <taxon>Metazoa</taxon>
        <taxon>Ecdysozoa</taxon>
        <taxon>Arthropoda</taxon>
        <taxon>Crustacea</taxon>
        <taxon>Multicrustacea</taxon>
        <taxon>Malacostraca</taxon>
        <taxon>Eumalacostraca</taxon>
        <taxon>Eucarida</taxon>
        <taxon>Decapoda</taxon>
        <taxon>Pleocyemata</taxon>
        <taxon>Caridea</taxon>
        <taxon>Atyoidea</taxon>
        <taxon>Atyidae</taxon>
        <taxon>Halocaridina</taxon>
    </lineage>
</organism>
<sequence>MYIGIYYLLGVLFHSSATLRHVIGSCGTCLPPRFWDVVVCALHRSCQIALYPLYQLMNLFHPDSPNFYGDVGQVKVAARRDCTSKDSDRLRQLSHQVFLLETQRNTLSAAVENPDAEDRSFIFLLYPEESNLPAKLAKYTDLPEEGEPIRVPFRTLVVGLLAHQILLQTLGTLLVQGSPHIIP</sequence>
<proteinExistence type="predicted"/>
<keyword evidence="2" id="KW-1185">Reference proteome</keyword>
<dbReference type="AlphaFoldDB" id="A0AAN8XJC5"/>
<accession>A0AAN8XJC5</accession>
<evidence type="ECO:0000313" key="2">
    <source>
        <dbReference type="Proteomes" id="UP001381693"/>
    </source>
</evidence>
<gene>
    <name evidence="1" type="ORF">SK128_027350</name>
</gene>
<evidence type="ECO:0000313" key="1">
    <source>
        <dbReference type="EMBL" id="KAK7084572.1"/>
    </source>
</evidence>
<feature type="non-terminal residue" evidence="1">
    <location>
        <position position="183"/>
    </location>
</feature>